<dbReference type="Proteomes" id="UP001589609">
    <property type="component" value="Unassembled WGS sequence"/>
</dbReference>
<feature type="transmembrane region" description="Helical" evidence="1">
    <location>
        <begin position="128"/>
        <end position="148"/>
    </location>
</feature>
<feature type="transmembrane region" description="Helical" evidence="1">
    <location>
        <begin position="96"/>
        <end position="116"/>
    </location>
</feature>
<keyword evidence="3" id="KW-1185">Reference proteome</keyword>
<feature type="transmembrane region" description="Helical" evidence="1">
    <location>
        <begin position="31"/>
        <end position="50"/>
    </location>
</feature>
<name>A0ABV5WM19_9BACI</name>
<accession>A0ABV5WM19</accession>
<gene>
    <name evidence="2" type="ORF">ACFFMS_25610</name>
</gene>
<dbReference type="Pfam" id="PF13536">
    <property type="entry name" value="EmrE"/>
    <property type="match status" value="1"/>
</dbReference>
<comment type="caution">
    <text evidence="2">The sequence shown here is derived from an EMBL/GenBank/DDBJ whole genome shotgun (WGS) entry which is preliminary data.</text>
</comment>
<keyword evidence="1" id="KW-0472">Membrane</keyword>
<feature type="transmembrane region" description="Helical" evidence="1">
    <location>
        <begin position="154"/>
        <end position="173"/>
    </location>
</feature>
<evidence type="ECO:0000256" key="1">
    <source>
        <dbReference type="SAM" id="Phobius"/>
    </source>
</evidence>
<evidence type="ECO:0000313" key="2">
    <source>
        <dbReference type="EMBL" id="MFB9761620.1"/>
    </source>
</evidence>
<dbReference type="EMBL" id="JBHMAF010000194">
    <property type="protein sequence ID" value="MFB9761620.1"/>
    <property type="molecule type" value="Genomic_DNA"/>
</dbReference>
<dbReference type="InterPro" id="IPR032713">
    <property type="entry name" value="EmrE"/>
</dbReference>
<evidence type="ECO:0000313" key="3">
    <source>
        <dbReference type="Proteomes" id="UP001589609"/>
    </source>
</evidence>
<keyword evidence="1" id="KW-1133">Transmembrane helix</keyword>
<reference evidence="2 3" key="1">
    <citation type="submission" date="2024-09" db="EMBL/GenBank/DDBJ databases">
        <authorList>
            <person name="Sun Q."/>
            <person name="Mori K."/>
        </authorList>
    </citation>
    <scope>NUCLEOTIDE SEQUENCE [LARGE SCALE GENOMIC DNA]</scope>
    <source>
        <strain evidence="2 3">JCM 11201</strain>
    </source>
</reference>
<feature type="transmembrane region" description="Helical" evidence="1">
    <location>
        <begin position="70"/>
        <end position="90"/>
    </location>
</feature>
<organism evidence="2 3">
    <name type="scientific">Ectobacillus funiculus</name>
    <dbReference type="NCBI Taxonomy" id="137993"/>
    <lineage>
        <taxon>Bacteria</taxon>
        <taxon>Bacillati</taxon>
        <taxon>Bacillota</taxon>
        <taxon>Bacilli</taxon>
        <taxon>Bacillales</taxon>
        <taxon>Bacillaceae</taxon>
        <taxon>Ectobacillus</taxon>
    </lineage>
</organism>
<proteinExistence type="predicted"/>
<feature type="transmembrane region" description="Helical" evidence="1">
    <location>
        <begin position="284"/>
        <end position="304"/>
    </location>
</feature>
<dbReference type="RefSeq" id="WP_379951765.1">
    <property type="nucleotide sequence ID" value="NZ_JBHMAF010000194.1"/>
</dbReference>
<feature type="transmembrane region" description="Helical" evidence="1">
    <location>
        <begin position="223"/>
        <end position="244"/>
    </location>
</feature>
<keyword evidence="1" id="KW-0812">Transmembrane</keyword>
<feature type="transmembrane region" description="Helical" evidence="1">
    <location>
        <begin position="194"/>
        <end position="211"/>
    </location>
</feature>
<sequence>MKAIALGLFASFFFAFTFILNRAMDLEGGSWIWSAALRYFFMIPLLLVIVGVRGKLTSLFLTMKKQPFQWFIWSFIGFVLFYAPLCFAASFGPGWLIASTWQVTIIAGILLTPLFYKRVNGGRVRERMPLKGFSMSLIIFAGVMFMQVEHASALGIKEALGCIVPVMIAAFAYPLGNRKMMEVCKGRIGPFERVLGMTIMTLPVWLLLSAYEWSVSGAPSSSQVLQCFFVAISSGVIATVLFFAATDLAKGDVRKLAAIEATQSGEIIFAVGGEMLMLSAPLPSSVSCIGMVLVMLGMILHSFASHKRQKTKLKAS</sequence>
<protein>
    <submittedName>
        <fullName evidence="2">Multidrug resistance efflux transporter family protein</fullName>
    </submittedName>
</protein>
<feature type="transmembrane region" description="Helical" evidence="1">
    <location>
        <begin position="256"/>
        <end position="278"/>
    </location>
</feature>